<dbReference type="AlphaFoldDB" id="A0AAW2EK80"/>
<sequence>MCAYARVYLCALCRRVDDEISRFEKFTSGPRSEPSTIEICIET</sequence>
<keyword evidence="2" id="KW-1185">Reference proteome</keyword>
<proteinExistence type="predicted"/>
<evidence type="ECO:0000313" key="1">
    <source>
        <dbReference type="EMBL" id="KAL0103592.1"/>
    </source>
</evidence>
<dbReference type="EMBL" id="JADYXP020000021">
    <property type="protein sequence ID" value="KAL0103592.1"/>
    <property type="molecule type" value="Genomic_DNA"/>
</dbReference>
<reference evidence="1 2" key="1">
    <citation type="submission" date="2023-03" db="EMBL/GenBank/DDBJ databases">
        <title>High recombination rates correlate with genetic variation in Cardiocondyla obscurior ants.</title>
        <authorList>
            <person name="Errbii M."/>
        </authorList>
    </citation>
    <scope>NUCLEOTIDE SEQUENCE [LARGE SCALE GENOMIC DNA]</scope>
    <source>
        <strain evidence="1">Alpha-2009</strain>
        <tissue evidence="1">Whole body</tissue>
    </source>
</reference>
<comment type="caution">
    <text evidence="1">The sequence shown here is derived from an EMBL/GenBank/DDBJ whole genome shotgun (WGS) entry which is preliminary data.</text>
</comment>
<gene>
    <name evidence="1" type="ORF">PUN28_017696</name>
</gene>
<accession>A0AAW2EK80</accession>
<protein>
    <submittedName>
        <fullName evidence="1">Uncharacterized protein</fullName>
    </submittedName>
</protein>
<dbReference type="Proteomes" id="UP001430953">
    <property type="component" value="Unassembled WGS sequence"/>
</dbReference>
<evidence type="ECO:0000313" key="2">
    <source>
        <dbReference type="Proteomes" id="UP001430953"/>
    </source>
</evidence>
<name>A0AAW2EK80_9HYME</name>
<organism evidence="1 2">
    <name type="scientific">Cardiocondyla obscurior</name>
    <dbReference type="NCBI Taxonomy" id="286306"/>
    <lineage>
        <taxon>Eukaryota</taxon>
        <taxon>Metazoa</taxon>
        <taxon>Ecdysozoa</taxon>
        <taxon>Arthropoda</taxon>
        <taxon>Hexapoda</taxon>
        <taxon>Insecta</taxon>
        <taxon>Pterygota</taxon>
        <taxon>Neoptera</taxon>
        <taxon>Endopterygota</taxon>
        <taxon>Hymenoptera</taxon>
        <taxon>Apocrita</taxon>
        <taxon>Aculeata</taxon>
        <taxon>Formicoidea</taxon>
        <taxon>Formicidae</taxon>
        <taxon>Myrmicinae</taxon>
        <taxon>Cardiocondyla</taxon>
    </lineage>
</organism>